<evidence type="ECO:0000313" key="3">
    <source>
        <dbReference type="Proteomes" id="UP000192674"/>
    </source>
</evidence>
<protein>
    <submittedName>
        <fullName evidence="2">Uncharacterized protein</fullName>
    </submittedName>
</protein>
<dbReference type="Proteomes" id="UP000192674">
    <property type="component" value="Unassembled WGS sequence"/>
</dbReference>
<proteinExistence type="predicted"/>
<dbReference type="EMBL" id="FWXV01000014">
    <property type="protein sequence ID" value="SMD26409.1"/>
    <property type="molecule type" value="Genomic_DNA"/>
</dbReference>
<feature type="transmembrane region" description="Helical" evidence="1">
    <location>
        <begin position="163"/>
        <end position="182"/>
    </location>
</feature>
<keyword evidence="1" id="KW-0812">Transmembrane</keyword>
<evidence type="ECO:0000256" key="1">
    <source>
        <dbReference type="SAM" id="Phobius"/>
    </source>
</evidence>
<evidence type="ECO:0000313" key="2">
    <source>
        <dbReference type="EMBL" id="SMD26409.1"/>
    </source>
</evidence>
<keyword evidence="3" id="KW-1185">Reference proteome</keyword>
<dbReference type="RefSeq" id="WP_084434160.1">
    <property type="nucleotide sequence ID" value="NZ_FWXV01000014.1"/>
</dbReference>
<dbReference type="AlphaFoldDB" id="A0A1W2FWS6"/>
<dbReference type="OrthoDB" id="5196679at2"/>
<sequence length="230" mass="24069">MKTGVWINDLKTSPGDDPLPPQAGQLLEPAVGAPTEWWARRGIVTLIGLGVAVVVALLTWPISDALGRKADGPVVVDGLTIFAVFFVAALAIERLLEPLSLFDIKKETLQQEQVAKDSEAVTSARQLSGPVIPPAAVTAAQTKLEAFAAAKVKVDIWSTYRSLVLWGVASIVGAVASALLNLHLLRTAGINPPTVYLDVLATGLIIGAGTKPLHDLTKLLTAAKTSTTGS</sequence>
<keyword evidence="1" id="KW-0472">Membrane</keyword>
<organism evidence="2 3">
    <name type="scientific">Kibdelosporangium aridum</name>
    <dbReference type="NCBI Taxonomy" id="2030"/>
    <lineage>
        <taxon>Bacteria</taxon>
        <taxon>Bacillati</taxon>
        <taxon>Actinomycetota</taxon>
        <taxon>Actinomycetes</taxon>
        <taxon>Pseudonocardiales</taxon>
        <taxon>Pseudonocardiaceae</taxon>
        <taxon>Kibdelosporangium</taxon>
    </lineage>
</organism>
<keyword evidence="1" id="KW-1133">Transmembrane helix</keyword>
<name>A0A1W2FWS6_KIBAR</name>
<feature type="transmembrane region" description="Helical" evidence="1">
    <location>
        <begin position="43"/>
        <end position="62"/>
    </location>
</feature>
<gene>
    <name evidence="2" type="ORF">SAMN05661093_09992</name>
</gene>
<accession>A0A1W2FWS6</accession>
<feature type="transmembrane region" description="Helical" evidence="1">
    <location>
        <begin position="74"/>
        <end position="92"/>
    </location>
</feature>
<reference evidence="2 3" key="1">
    <citation type="submission" date="2017-04" db="EMBL/GenBank/DDBJ databases">
        <authorList>
            <person name="Afonso C.L."/>
            <person name="Miller P.J."/>
            <person name="Scott M.A."/>
            <person name="Spackman E."/>
            <person name="Goraichik I."/>
            <person name="Dimitrov K.M."/>
            <person name="Suarez D.L."/>
            <person name="Swayne D.E."/>
        </authorList>
    </citation>
    <scope>NUCLEOTIDE SEQUENCE [LARGE SCALE GENOMIC DNA]</scope>
    <source>
        <strain evidence="2 3">DSM 43828</strain>
    </source>
</reference>